<feature type="compositionally biased region" description="Low complexity" evidence="2">
    <location>
        <begin position="443"/>
        <end position="465"/>
    </location>
</feature>
<protein>
    <submittedName>
        <fullName evidence="3">YMR124W</fullName>
    </submittedName>
</protein>
<feature type="compositionally biased region" description="Polar residues" evidence="2">
    <location>
        <begin position="686"/>
        <end position="698"/>
    </location>
</feature>
<dbReference type="Proteomes" id="UP000422736">
    <property type="component" value="Chromosome 4"/>
</dbReference>
<dbReference type="EMBL" id="CP015057">
    <property type="protein sequence ID" value="QGN15828.1"/>
    <property type="molecule type" value="Genomic_DNA"/>
</dbReference>
<feature type="compositionally biased region" description="Low complexity" evidence="2">
    <location>
        <begin position="812"/>
        <end position="834"/>
    </location>
</feature>
<keyword evidence="4" id="KW-1185">Reference proteome</keyword>
<feature type="compositionally biased region" description="Basic and acidic residues" evidence="2">
    <location>
        <begin position="40"/>
        <end position="50"/>
    </location>
</feature>
<feature type="compositionally biased region" description="Basic and acidic residues" evidence="2">
    <location>
        <begin position="584"/>
        <end position="594"/>
    </location>
</feature>
<organism evidence="3 4">
    <name type="scientific">Kluyveromyces marxianus</name>
    <name type="common">Yeast</name>
    <name type="synonym">Candida kefyr</name>
    <dbReference type="NCBI Taxonomy" id="4911"/>
    <lineage>
        <taxon>Eukaryota</taxon>
        <taxon>Fungi</taxon>
        <taxon>Dikarya</taxon>
        <taxon>Ascomycota</taxon>
        <taxon>Saccharomycotina</taxon>
        <taxon>Saccharomycetes</taxon>
        <taxon>Saccharomycetales</taxon>
        <taxon>Saccharomycetaceae</taxon>
        <taxon>Kluyveromyces</taxon>
    </lineage>
</organism>
<feature type="compositionally biased region" description="Pro residues" evidence="2">
    <location>
        <begin position="254"/>
        <end position="275"/>
    </location>
</feature>
<gene>
    <name evidence="3" type="primary">EPO1</name>
    <name evidence="3" type="ORF">FIM1_2524</name>
</gene>
<feature type="coiled-coil region" evidence="1">
    <location>
        <begin position="978"/>
        <end position="1005"/>
    </location>
</feature>
<reference evidence="3 4" key="2">
    <citation type="submission" date="2019-11" db="EMBL/GenBank/DDBJ databases">
        <authorList>
            <person name="Lu H."/>
        </authorList>
    </citation>
    <scope>NUCLEOTIDE SEQUENCE [LARGE SCALE GENOMIC DNA]</scope>
    <source>
        <strain evidence="3 4">FIM1</strain>
    </source>
</reference>
<name>A0ABX6EU68_KLUMA</name>
<evidence type="ECO:0000313" key="4">
    <source>
        <dbReference type="Proteomes" id="UP000422736"/>
    </source>
</evidence>
<keyword evidence="1" id="KW-0175">Coiled coil</keyword>
<evidence type="ECO:0000256" key="2">
    <source>
        <dbReference type="SAM" id="MobiDB-lite"/>
    </source>
</evidence>
<evidence type="ECO:0000313" key="3">
    <source>
        <dbReference type="EMBL" id="QGN15828.1"/>
    </source>
</evidence>
<reference evidence="3 4" key="1">
    <citation type="submission" date="2016-03" db="EMBL/GenBank/DDBJ databases">
        <title>How can Kluyveromyces marxianus grow so fast - potential evolutionary course in Saccharomyces Complex revealed by comparative genomics.</title>
        <authorList>
            <person name="Mo W."/>
            <person name="Lu W."/>
            <person name="Yang X."/>
            <person name="Qi J."/>
            <person name="Lv H."/>
        </authorList>
    </citation>
    <scope>NUCLEOTIDE SEQUENCE [LARGE SCALE GENOMIC DNA]</scope>
    <source>
        <strain evidence="3 4">FIM1</strain>
    </source>
</reference>
<feature type="compositionally biased region" description="Low complexity" evidence="2">
    <location>
        <begin position="57"/>
        <end position="89"/>
    </location>
</feature>
<feature type="region of interest" description="Disordered" evidence="2">
    <location>
        <begin position="576"/>
        <end position="610"/>
    </location>
</feature>
<feature type="compositionally biased region" description="Polar residues" evidence="2">
    <location>
        <begin position="595"/>
        <end position="610"/>
    </location>
</feature>
<feature type="compositionally biased region" description="Polar residues" evidence="2">
    <location>
        <begin position="411"/>
        <end position="420"/>
    </location>
</feature>
<feature type="region of interest" description="Disordered" evidence="2">
    <location>
        <begin position="1"/>
        <end position="149"/>
    </location>
</feature>
<feature type="compositionally biased region" description="Basic residues" evidence="2">
    <location>
        <begin position="125"/>
        <end position="134"/>
    </location>
</feature>
<proteinExistence type="predicted"/>
<accession>A0ABX6EU68</accession>
<feature type="compositionally biased region" description="Acidic residues" evidence="2">
    <location>
        <begin position="139"/>
        <end position="148"/>
    </location>
</feature>
<feature type="region of interest" description="Disordered" evidence="2">
    <location>
        <begin position="246"/>
        <end position="536"/>
    </location>
</feature>
<feature type="region of interest" description="Disordered" evidence="2">
    <location>
        <begin position="801"/>
        <end position="856"/>
    </location>
</feature>
<feature type="region of interest" description="Disordered" evidence="2">
    <location>
        <begin position="672"/>
        <end position="708"/>
    </location>
</feature>
<evidence type="ECO:0000256" key="1">
    <source>
        <dbReference type="SAM" id="Coils"/>
    </source>
</evidence>
<feature type="compositionally biased region" description="Low complexity" evidence="2">
    <location>
        <begin position="1"/>
        <end position="19"/>
    </location>
</feature>
<sequence>MDAGLAAARQQQQQRPGAGVSAMAQRRNELLHSDIGNIDITKENPIKKENVQPPVPVQQQYQQQYQYQYPQQQQQQQQQYQQYPGQYIPQGPPVSGGGGKYGMDNERKSSMMSTSSTSFSNFFKGKNKKNKRNSRSQEAFDDRDDDGADVVLPENNGSFLTFNDISSMRNNGGHAYGYGGHMDDTSPIIPTLVTSGGNASSMNNVEYRKHMVNQKKMALNSLAKQQAPPGVPGGPRAMSLQTYHQRPMVRPGPGAGPGPGPRGPPGGMPRGPPGPGGAARVGSMPMPNGSRLNSLQGGGAPPPRMMGRPGPGPGYNNNSPHYQYPQGPQGPGMGPGMGPGPGPDPRTMSLTTDRRPMGPMGHPNGYGPLPPPQGGPRNGFGPRSQRGPPQSGPRAMSLQSQSVPRPFYSAPTASQDNVLNRKQVPPPVAAAAVARPLAPPQQLPSNTNGKGTSNSSSGSYASTNSVISGRVSENSSPTTPSNASSEEQNQIPTLPRSPLKYELHASVADDDVSGSHAYQNRALHSFNEDEEDEDQQTFIAKKDLSQAETPRNASDADSLIKLNILTLSKPARQVMDLDDQNGPNRHEHEHEHATQLETPLSETKSNHSETSNYNINLKPSSALVEGVPSDADSLFQFEKVEHHPPAHTRIASENPYNDIESEINGEIQDIGGGGSGATSSMGRVATSKSGSSDFVDNTSEFDKSSRRSSSNFQKAKNFLLKIKGNKGHERKTSAIIPASSRSSIILDDASLTNDTFKAKTSSASSDKRRRSYHSLFSSSSLSAGNPVEKENNVTTSAAAAAAAAAMERPTRSSRSSTSMQLRKSLIISESTQIQEEPEEESPSQQSLQGAVPYTPSYASVADPKQRVLITPEHINLLKQNSSLIQELQLVSTELAESIARETRLESELESRRNLAEPESPSGLSFIDFETELRKKSSKIVELIQQLNEERLKRFIAEEQNLLYQHGIKPAPAELSLKITELKMQLDSKDQQLQSLQTQLQDLTFTS</sequence>
<feature type="compositionally biased region" description="Low complexity" evidence="2">
    <location>
        <begin position="110"/>
        <end position="124"/>
    </location>
</feature>
<feature type="compositionally biased region" description="Low complexity" evidence="2">
    <location>
        <begin position="472"/>
        <end position="486"/>
    </location>
</feature>